<keyword evidence="9 16" id="KW-0479">Metal-binding</keyword>
<keyword evidence="8 16" id="KW-0235">DNA replication</keyword>
<dbReference type="EC" id="2.7.7.7" evidence="16"/>
<feature type="binding site" evidence="16">
    <location>
        <position position="26"/>
    </location>
    <ligand>
        <name>Mg(2+)</name>
        <dbReference type="ChEBI" id="CHEBI:18420"/>
    </ligand>
</feature>
<dbReference type="STRING" id="291169.A9E74_00939"/>
<dbReference type="PROSITE" id="PS50173">
    <property type="entry name" value="UMUC"/>
    <property type="match status" value="1"/>
</dbReference>
<dbReference type="Proteomes" id="UP000094379">
    <property type="component" value="Unassembled WGS sequence"/>
</dbReference>
<evidence type="ECO:0000256" key="5">
    <source>
        <dbReference type="ARBA" id="ARBA00022490"/>
    </source>
</evidence>
<evidence type="ECO:0000256" key="7">
    <source>
        <dbReference type="ARBA" id="ARBA00022695"/>
    </source>
</evidence>
<evidence type="ECO:0000256" key="14">
    <source>
        <dbReference type="ARBA" id="ARBA00023204"/>
    </source>
</evidence>
<dbReference type="PATRIC" id="fig|291169.3.peg.945"/>
<keyword evidence="6 16" id="KW-0808">Transferase</keyword>
<protein>
    <recommendedName>
        <fullName evidence="16">DNA polymerase IV</fullName>
        <shortName evidence="16">Pol IV</shortName>
        <ecNumber evidence="16">2.7.7.7</ecNumber>
    </recommendedName>
</protein>
<dbReference type="InterPro" id="IPR043502">
    <property type="entry name" value="DNA/RNA_pol_sf"/>
</dbReference>
<keyword evidence="7 16" id="KW-0548">Nucleotidyltransferase</keyword>
<evidence type="ECO:0000256" key="11">
    <source>
        <dbReference type="ARBA" id="ARBA00022842"/>
    </source>
</evidence>
<dbReference type="GO" id="GO:0000287">
    <property type="term" value="F:magnesium ion binding"/>
    <property type="evidence" value="ECO:0007669"/>
    <property type="project" value="UniProtKB-UniRule"/>
</dbReference>
<keyword evidence="4 16" id="KW-0515">Mutator protein</keyword>
<dbReference type="GO" id="GO:0005829">
    <property type="term" value="C:cytosol"/>
    <property type="evidence" value="ECO:0007669"/>
    <property type="project" value="TreeGrafter"/>
</dbReference>
<dbReference type="NCBIfam" id="NF002677">
    <property type="entry name" value="PRK02406.1"/>
    <property type="match status" value="1"/>
</dbReference>
<keyword evidence="13 16" id="KW-0238">DNA-binding</keyword>
<dbReference type="InterPro" id="IPR001126">
    <property type="entry name" value="UmuC"/>
</dbReference>
<evidence type="ECO:0000256" key="6">
    <source>
        <dbReference type="ARBA" id="ARBA00022679"/>
    </source>
</evidence>
<organism evidence="18 19">
    <name type="scientific">Methylophaga muralis</name>
    <dbReference type="NCBI Taxonomy" id="291169"/>
    <lineage>
        <taxon>Bacteria</taxon>
        <taxon>Pseudomonadati</taxon>
        <taxon>Pseudomonadota</taxon>
        <taxon>Gammaproteobacteria</taxon>
        <taxon>Thiotrichales</taxon>
        <taxon>Piscirickettsiaceae</taxon>
        <taxon>Methylophaga</taxon>
    </lineage>
</organism>
<dbReference type="CDD" id="cd03586">
    <property type="entry name" value="PolY_Pol_IV_kappa"/>
    <property type="match status" value="1"/>
</dbReference>
<evidence type="ECO:0000313" key="18">
    <source>
        <dbReference type="EMBL" id="ODN67405.1"/>
    </source>
</evidence>
<dbReference type="InterPro" id="IPR036775">
    <property type="entry name" value="DNA_pol_Y-fam_lit_finger_sf"/>
</dbReference>
<keyword evidence="10 16" id="KW-0227">DNA damage</keyword>
<dbReference type="InterPro" id="IPR017961">
    <property type="entry name" value="DNA_pol_Y-fam_little_finger"/>
</dbReference>
<dbReference type="Pfam" id="PF00817">
    <property type="entry name" value="IMS"/>
    <property type="match status" value="1"/>
</dbReference>
<dbReference type="SUPFAM" id="SSF56672">
    <property type="entry name" value="DNA/RNA polymerases"/>
    <property type="match status" value="1"/>
</dbReference>
<dbReference type="InterPro" id="IPR043128">
    <property type="entry name" value="Rev_trsase/Diguanyl_cyclase"/>
</dbReference>
<dbReference type="Gene3D" id="3.30.70.270">
    <property type="match status" value="1"/>
</dbReference>
<dbReference type="GO" id="GO:0006281">
    <property type="term" value="P:DNA repair"/>
    <property type="evidence" value="ECO:0007669"/>
    <property type="project" value="UniProtKB-UniRule"/>
</dbReference>
<accession>A0A1E3GTY9</accession>
<dbReference type="Pfam" id="PF11798">
    <property type="entry name" value="IMS_HHH"/>
    <property type="match status" value="1"/>
</dbReference>
<evidence type="ECO:0000313" key="19">
    <source>
        <dbReference type="Proteomes" id="UP000094379"/>
    </source>
</evidence>
<evidence type="ECO:0000256" key="8">
    <source>
        <dbReference type="ARBA" id="ARBA00022705"/>
    </source>
</evidence>
<dbReference type="FunFam" id="1.10.150.20:FF:000019">
    <property type="entry name" value="DNA polymerase IV"/>
    <property type="match status" value="1"/>
</dbReference>
<comment type="subcellular location">
    <subcellularLocation>
        <location evidence="1 16">Cytoplasm</location>
    </subcellularLocation>
</comment>
<evidence type="ECO:0000259" key="17">
    <source>
        <dbReference type="PROSITE" id="PS50173"/>
    </source>
</evidence>
<dbReference type="GO" id="GO:0006261">
    <property type="term" value="P:DNA-templated DNA replication"/>
    <property type="evidence" value="ECO:0007669"/>
    <property type="project" value="UniProtKB-UniRule"/>
</dbReference>
<evidence type="ECO:0000256" key="16">
    <source>
        <dbReference type="HAMAP-Rule" id="MF_01113"/>
    </source>
</evidence>
<comment type="function">
    <text evidence="16">Poorly processive, error-prone DNA polymerase involved in untargeted mutagenesis. Copies undamaged DNA at stalled replication forks, which arise in vivo from mismatched or misaligned primer ends. These misaligned primers can be extended by PolIV. Exhibits no 3'-5' exonuclease (proofreading) activity. May be involved in translesional synthesis, in conjunction with the beta clamp from PolIII.</text>
</comment>
<dbReference type="Pfam" id="PF11799">
    <property type="entry name" value="IMS_C"/>
    <property type="match status" value="1"/>
</dbReference>
<evidence type="ECO:0000256" key="15">
    <source>
        <dbReference type="ARBA" id="ARBA00049244"/>
    </source>
</evidence>
<evidence type="ECO:0000256" key="10">
    <source>
        <dbReference type="ARBA" id="ARBA00022763"/>
    </source>
</evidence>
<comment type="subunit">
    <text evidence="3 16">Monomer.</text>
</comment>
<dbReference type="PANTHER" id="PTHR11076">
    <property type="entry name" value="DNA REPAIR POLYMERASE UMUC / TRANSFERASE FAMILY MEMBER"/>
    <property type="match status" value="1"/>
</dbReference>
<keyword evidence="14 16" id="KW-0234">DNA repair</keyword>
<dbReference type="Gene3D" id="3.30.1490.100">
    <property type="entry name" value="DNA polymerase, Y-family, little finger domain"/>
    <property type="match status" value="1"/>
</dbReference>
<evidence type="ECO:0000256" key="9">
    <source>
        <dbReference type="ARBA" id="ARBA00022723"/>
    </source>
</evidence>
<dbReference type="InterPro" id="IPR022880">
    <property type="entry name" value="DNApol_IV"/>
</dbReference>
<dbReference type="Gene3D" id="3.40.1170.60">
    <property type="match status" value="1"/>
</dbReference>
<feature type="domain" description="UmuC" evidence="17">
    <location>
        <begin position="22"/>
        <end position="203"/>
    </location>
</feature>
<feature type="binding site" evidence="16">
    <location>
        <position position="121"/>
    </location>
    <ligand>
        <name>Mg(2+)</name>
        <dbReference type="ChEBI" id="CHEBI:18420"/>
    </ligand>
</feature>
<comment type="caution">
    <text evidence="18">The sequence shown here is derived from an EMBL/GenBank/DDBJ whole genome shotgun (WGS) entry which is preliminary data.</text>
</comment>
<comment type="cofactor">
    <cofactor evidence="16">
        <name>Mg(2+)</name>
        <dbReference type="ChEBI" id="CHEBI:18420"/>
    </cofactor>
    <text evidence="16">Binds 2 magnesium ions per subunit.</text>
</comment>
<feature type="site" description="Substrate discrimination" evidence="16">
    <location>
        <position position="31"/>
    </location>
</feature>
<keyword evidence="12 16" id="KW-0239">DNA-directed DNA polymerase</keyword>
<evidence type="ECO:0000256" key="4">
    <source>
        <dbReference type="ARBA" id="ARBA00022457"/>
    </source>
</evidence>
<dbReference type="InterPro" id="IPR050116">
    <property type="entry name" value="DNA_polymerase-Y"/>
</dbReference>
<feature type="active site" evidence="16">
    <location>
        <position position="122"/>
    </location>
</feature>
<dbReference type="SUPFAM" id="SSF100879">
    <property type="entry name" value="Lesion bypass DNA polymerase (Y-family), little finger domain"/>
    <property type="match status" value="1"/>
</dbReference>
<dbReference type="HAMAP" id="MF_01113">
    <property type="entry name" value="DNApol_IV"/>
    <property type="match status" value="1"/>
</dbReference>
<dbReference type="FunFam" id="3.40.1170.60:FF:000001">
    <property type="entry name" value="DNA polymerase IV"/>
    <property type="match status" value="1"/>
</dbReference>
<dbReference type="GO" id="GO:0009432">
    <property type="term" value="P:SOS response"/>
    <property type="evidence" value="ECO:0007669"/>
    <property type="project" value="TreeGrafter"/>
</dbReference>
<evidence type="ECO:0000256" key="1">
    <source>
        <dbReference type="ARBA" id="ARBA00004496"/>
    </source>
</evidence>
<dbReference type="GO" id="GO:0003684">
    <property type="term" value="F:damaged DNA binding"/>
    <property type="evidence" value="ECO:0007669"/>
    <property type="project" value="InterPro"/>
</dbReference>
<comment type="similarity">
    <text evidence="2 16">Belongs to the DNA polymerase type-Y family.</text>
</comment>
<dbReference type="PANTHER" id="PTHR11076:SF33">
    <property type="entry name" value="DNA POLYMERASE KAPPA"/>
    <property type="match status" value="1"/>
</dbReference>
<evidence type="ECO:0000256" key="12">
    <source>
        <dbReference type="ARBA" id="ARBA00022932"/>
    </source>
</evidence>
<keyword evidence="5 16" id="KW-0963">Cytoplasm</keyword>
<name>A0A1E3GTY9_9GAMM</name>
<gene>
    <name evidence="18" type="primary">dinB_2</name>
    <name evidence="16" type="synonym">dinB</name>
    <name evidence="18" type="ORF">A9E74_00939</name>
</gene>
<keyword evidence="11 16" id="KW-0460">Magnesium</keyword>
<sequence length="382" mass="43126">MDYEKIPRTHTHEFLMAKQRKIIHVDMDAFYASVEQRDFPELKGKPLIVGGQPDSRGVVAACSYEARKFGIHSAMASSRAYRLCPEAIFVRPRFDAYKEVSNQIREIFWRYASEVEPLSLDEAYLDVTYTESFNGSATLIAKAIKAEILAETGLTASAGVSYNKFLAKIASDMDKPDGLYLIRPEQGQEFVNKLPIGKFHGIGPATETKMKNLGIHTGNDLRQKFLTELTERFGKSGQYYYNIARAIDERPVRSQRIRKSLGKETTFAEDILSVPELTNILLDLSEQVLDSLNKHNMQGRTVTVKVKYSDFQQVTRAQTMDQSIGFADLLEWIPKLLARTEAGLKPVRLVGLSLSGFDLPVVDEKIHPQLDLVLSDNNLMKR</sequence>
<evidence type="ECO:0000256" key="2">
    <source>
        <dbReference type="ARBA" id="ARBA00010945"/>
    </source>
</evidence>
<dbReference type="EMBL" id="MCRI01000006">
    <property type="protein sequence ID" value="ODN67405.1"/>
    <property type="molecule type" value="Genomic_DNA"/>
</dbReference>
<keyword evidence="19" id="KW-1185">Reference proteome</keyword>
<comment type="catalytic activity">
    <reaction evidence="15 16">
        <text>DNA(n) + a 2'-deoxyribonucleoside 5'-triphosphate = DNA(n+1) + diphosphate</text>
        <dbReference type="Rhea" id="RHEA:22508"/>
        <dbReference type="Rhea" id="RHEA-COMP:17339"/>
        <dbReference type="Rhea" id="RHEA-COMP:17340"/>
        <dbReference type="ChEBI" id="CHEBI:33019"/>
        <dbReference type="ChEBI" id="CHEBI:61560"/>
        <dbReference type="ChEBI" id="CHEBI:173112"/>
        <dbReference type="EC" id="2.7.7.7"/>
    </reaction>
</comment>
<dbReference type="GO" id="GO:0003887">
    <property type="term" value="F:DNA-directed DNA polymerase activity"/>
    <property type="evidence" value="ECO:0007669"/>
    <property type="project" value="UniProtKB-UniRule"/>
</dbReference>
<proteinExistence type="inferred from homology"/>
<dbReference type="Gene3D" id="1.10.150.20">
    <property type="entry name" value="5' to 3' exonuclease, C-terminal subdomain"/>
    <property type="match status" value="1"/>
</dbReference>
<dbReference type="FunFam" id="3.30.1490.100:FF:000004">
    <property type="entry name" value="DNA polymerase IV"/>
    <property type="match status" value="1"/>
</dbReference>
<dbReference type="AlphaFoldDB" id="A0A1E3GTY9"/>
<dbReference type="InterPro" id="IPR024728">
    <property type="entry name" value="PolY_HhH_motif"/>
</dbReference>
<evidence type="ECO:0000256" key="13">
    <source>
        <dbReference type="ARBA" id="ARBA00023125"/>
    </source>
</evidence>
<dbReference type="GO" id="GO:0042276">
    <property type="term" value="P:error-prone translesion synthesis"/>
    <property type="evidence" value="ECO:0007669"/>
    <property type="project" value="TreeGrafter"/>
</dbReference>
<reference evidence="18 19" key="1">
    <citation type="submission" date="2016-07" db="EMBL/GenBank/DDBJ databases">
        <title>Draft Genome Sequence of Methylophaga muralis Bur 1.</title>
        <authorList>
            <person name="Vasilenko O.V."/>
            <person name="Doronina N.V."/>
            <person name="Shmareva M.N."/>
            <person name="Tarlachkov S.V."/>
            <person name="Mustakhimov I."/>
            <person name="Trotsenko Y.A."/>
        </authorList>
    </citation>
    <scope>NUCLEOTIDE SEQUENCE [LARGE SCALE GENOMIC DNA]</scope>
    <source>
        <strain evidence="18 19">Bur 1</strain>
    </source>
</reference>
<evidence type="ECO:0000256" key="3">
    <source>
        <dbReference type="ARBA" id="ARBA00011245"/>
    </source>
</evidence>